<accession>A0A1I8ALK7</accession>
<protein>
    <submittedName>
        <fullName evidence="4">LytR_C domain-containing protein</fullName>
    </submittedName>
</protein>
<feature type="transmembrane region" description="Helical" evidence="2">
    <location>
        <begin position="50"/>
        <end position="76"/>
    </location>
</feature>
<organism evidence="3 4">
    <name type="scientific">Steinernema glaseri</name>
    <dbReference type="NCBI Taxonomy" id="37863"/>
    <lineage>
        <taxon>Eukaryota</taxon>
        <taxon>Metazoa</taxon>
        <taxon>Ecdysozoa</taxon>
        <taxon>Nematoda</taxon>
        <taxon>Chromadorea</taxon>
        <taxon>Rhabditida</taxon>
        <taxon>Tylenchina</taxon>
        <taxon>Panagrolaimomorpha</taxon>
        <taxon>Strongyloidoidea</taxon>
        <taxon>Steinernematidae</taxon>
        <taxon>Steinernema</taxon>
    </lineage>
</organism>
<reference evidence="4" key="1">
    <citation type="submission" date="2016-11" db="UniProtKB">
        <authorList>
            <consortium name="WormBaseParasite"/>
        </authorList>
    </citation>
    <scope>IDENTIFICATION</scope>
</reference>
<keyword evidence="2" id="KW-1133">Transmembrane helix</keyword>
<feature type="region of interest" description="Disordered" evidence="1">
    <location>
        <begin position="304"/>
        <end position="327"/>
    </location>
</feature>
<keyword evidence="2" id="KW-0472">Membrane</keyword>
<evidence type="ECO:0000313" key="3">
    <source>
        <dbReference type="Proteomes" id="UP000095287"/>
    </source>
</evidence>
<evidence type="ECO:0000256" key="2">
    <source>
        <dbReference type="SAM" id="Phobius"/>
    </source>
</evidence>
<evidence type="ECO:0000313" key="4">
    <source>
        <dbReference type="WBParaSite" id="L893_g6977.t1"/>
    </source>
</evidence>
<proteinExistence type="predicted"/>
<sequence>MRTVWKHFLEAYLILNPFGTLPLSKRCHEQLIPDYRGAMRPELEQSKKKWWLIGSGVAIVVVLAAVAITLGLVFGLKHDESKGSPVQPKEPLVITVAFNIGSRDGKKPDSNLVTKTVTGLMHKNGMETSFIKLKPYAENPITYIPGVDVTVQYPIKEEKTILDAINKIYDNLVPLKGNPSQEAAMADYQKDIMKSRTRSKRSVPTLERTIALFAPEVDQYLDTAAMLTDCEKAGVVLTNIVDKTFQQVVVNTYPNVKTKYNLPKGNQKVIDGNNATPNKIVDGIQPPPYADITTTMATTTIGTSTTPILSTSTTASSTPTSSVTSTT</sequence>
<keyword evidence="3" id="KW-1185">Reference proteome</keyword>
<dbReference type="WBParaSite" id="L893_g6977.t1">
    <property type="protein sequence ID" value="L893_g6977.t1"/>
    <property type="gene ID" value="L893_g6977"/>
</dbReference>
<evidence type="ECO:0000256" key="1">
    <source>
        <dbReference type="SAM" id="MobiDB-lite"/>
    </source>
</evidence>
<dbReference type="Proteomes" id="UP000095287">
    <property type="component" value="Unplaced"/>
</dbReference>
<name>A0A1I8ALK7_9BILA</name>
<keyword evidence="2" id="KW-0812">Transmembrane</keyword>
<dbReference type="AlphaFoldDB" id="A0A1I8ALK7"/>